<gene>
    <name evidence="2" type="ORF">POSPLADRAFT_1050433</name>
</gene>
<name>A0A1X6MK27_9APHY</name>
<dbReference type="GeneID" id="36324929"/>
<feature type="region of interest" description="Disordered" evidence="1">
    <location>
        <begin position="124"/>
        <end position="150"/>
    </location>
</feature>
<organism evidence="2 3">
    <name type="scientific">Postia placenta MAD-698-R-SB12</name>
    <dbReference type="NCBI Taxonomy" id="670580"/>
    <lineage>
        <taxon>Eukaryota</taxon>
        <taxon>Fungi</taxon>
        <taxon>Dikarya</taxon>
        <taxon>Basidiomycota</taxon>
        <taxon>Agaricomycotina</taxon>
        <taxon>Agaricomycetes</taxon>
        <taxon>Polyporales</taxon>
        <taxon>Adustoporiaceae</taxon>
        <taxon>Rhodonia</taxon>
    </lineage>
</organism>
<dbReference type="Proteomes" id="UP000194127">
    <property type="component" value="Unassembled WGS sequence"/>
</dbReference>
<accession>A0A1X6MK27</accession>
<evidence type="ECO:0000313" key="2">
    <source>
        <dbReference type="EMBL" id="OSX56734.1"/>
    </source>
</evidence>
<reference evidence="2 3" key="1">
    <citation type="submission" date="2017-04" db="EMBL/GenBank/DDBJ databases">
        <title>Genome Sequence of the Model Brown-Rot Fungus Postia placenta SB12.</title>
        <authorList>
            <consortium name="DOE Joint Genome Institute"/>
            <person name="Gaskell J."/>
            <person name="Kersten P."/>
            <person name="Larrondo L.F."/>
            <person name="Canessa P."/>
            <person name="Martinez D."/>
            <person name="Hibbett D."/>
            <person name="Schmoll M."/>
            <person name="Kubicek C.P."/>
            <person name="Martinez A.T."/>
            <person name="Yadav J."/>
            <person name="Master E."/>
            <person name="Magnuson J.K."/>
            <person name="James T."/>
            <person name="Yaver D."/>
            <person name="Berka R."/>
            <person name="Labutti K."/>
            <person name="Lipzen A."/>
            <person name="Aerts A."/>
            <person name="Barry K."/>
            <person name="Henrissat B."/>
            <person name="Blanchette R."/>
            <person name="Grigoriev I."/>
            <person name="Cullen D."/>
        </authorList>
    </citation>
    <scope>NUCLEOTIDE SEQUENCE [LARGE SCALE GENOMIC DNA]</scope>
    <source>
        <strain evidence="2 3">MAD-698-R-SB12</strain>
    </source>
</reference>
<protein>
    <submittedName>
        <fullName evidence="2">Uncharacterized protein</fullName>
    </submittedName>
</protein>
<feature type="compositionally biased region" description="Acidic residues" evidence="1">
    <location>
        <begin position="124"/>
        <end position="140"/>
    </location>
</feature>
<proteinExistence type="predicted"/>
<sequence length="240" mass="27064">MPFLGSKQALRFKGKKLESFLTHFERMAKRAGIKEQELPFGVLNYCSTSEMRLYCADKGNDRVTVVGLRQFSDKMRREKKVRTRRAVNKYAIAFGKKMGDLVPRALMSESERDVLFFSTENLDYDPESEEEESDSSDDDEGSRRKGKKKKARVYTLDPTAVALESVTHLSEQIRWLSLAIEQGRVSRKVAGPIGDVRCPQTLGLLRDGVVKFAPDRGQLVRAHGSPLLQAKGIIHSTLLT</sequence>
<dbReference type="AlphaFoldDB" id="A0A1X6MK27"/>
<evidence type="ECO:0000313" key="3">
    <source>
        <dbReference type="Proteomes" id="UP000194127"/>
    </source>
</evidence>
<keyword evidence="3" id="KW-1185">Reference proteome</keyword>
<dbReference type="RefSeq" id="XP_024333528.1">
    <property type="nucleotide sequence ID" value="XM_024479979.1"/>
</dbReference>
<evidence type="ECO:0000256" key="1">
    <source>
        <dbReference type="SAM" id="MobiDB-lite"/>
    </source>
</evidence>
<dbReference type="EMBL" id="KZ110611">
    <property type="protein sequence ID" value="OSX56734.1"/>
    <property type="molecule type" value="Genomic_DNA"/>
</dbReference>
<dbReference type="OrthoDB" id="2758461at2759"/>